<dbReference type="Pfam" id="PF07070">
    <property type="entry name" value="Spo0M"/>
    <property type="match status" value="1"/>
</dbReference>
<dbReference type="EMBL" id="MPTC01000010">
    <property type="protein sequence ID" value="OMD40472.1"/>
    <property type="molecule type" value="Genomic_DNA"/>
</dbReference>
<evidence type="ECO:0000313" key="2">
    <source>
        <dbReference type="Proteomes" id="UP000187439"/>
    </source>
</evidence>
<protein>
    <submittedName>
        <fullName evidence="1">Uncharacterized protein</fullName>
    </submittedName>
</protein>
<organism evidence="1 2">
    <name type="scientific">Paenibacillus odorifer</name>
    <dbReference type="NCBI Taxonomy" id="189426"/>
    <lineage>
        <taxon>Bacteria</taxon>
        <taxon>Bacillati</taxon>
        <taxon>Bacillota</taxon>
        <taxon>Bacilli</taxon>
        <taxon>Bacillales</taxon>
        <taxon>Paenibacillaceae</taxon>
        <taxon>Paenibacillus</taxon>
    </lineage>
</organism>
<name>A0A1R0XZI9_9BACL</name>
<reference evidence="1 2" key="1">
    <citation type="submission" date="2016-10" db="EMBL/GenBank/DDBJ databases">
        <title>Paenibacillus species isolates.</title>
        <authorList>
            <person name="Beno S.M."/>
        </authorList>
    </citation>
    <scope>NUCLEOTIDE SEQUENCE [LARGE SCALE GENOMIC DNA]</scope>
    <source>
        <strain evidence="1 2">FSL H7-0710</strain>
    </source>
</reference>
<accession>A0A1R0XZI9</accession>
<proteinExistence type="predicted"/>
<dbReference type="AlphaFoldDB" id="A0A1R0XZI9"/>
<gene>
    <name evidence="1" type="ORF">BSK52_13945</name>
</gene>
<sequence length="79" mass="8892">MLHQDGVNTGDTISGTVRFREAVVDQQVDDVYAFVKTRNLKELNDKKMEVEATEHSSKRICKHLTGRLQAVFAGSLTAW</sequence>
<dbReference type="InterPro" id="IPR009776">
    <property type="entry name" value="Spore_0_M"/>
</dbReference>
<evidence type="ECO:0000313" key="1">
    <source>
        <dbReference type="EMBL" id="OMD40472.1"/>
    </source>
</evidence>
<dbReference type="Proteomes" id="UP000187439">
    <property type="component" value="Unassembled WGS sequence"/>
</dbReference>
<comment type="caution">
    <text evidence="1">The sequence shown here is derived from an EMBL/GenBank/DDBJ whole genome shotgun (WGS) entry which is preliminary data.</text>
</comment>